<dbReference type="OrthoDB" id="9778880at2"/>
<evidence type="ECO:0000313" key="4">
    <source>
        <dbReference type="EMBL" id="PSL02407.1"/>
    </source>
</evidence>
<dbReference type="SMART" id="SM01130">
    <property type="entry name" value="DHDPS"/>
    <property type="match status" value="1"/>
</dbReference>
<dbReference type="RefSeq" id="WP_106537938.1">
    <property type="nucleotide sequence ID" value="NZ_PYGE01000010.1"/>
</dbReference>
<evidence type="ECO:0000256" key="2">
    <source>
        <dbReference type="PIRNR" id="PIRNR001365"/>
    </source>
</evidence>
<dbReference type="PIRSF" id="PIRSF001365">
    <property type="entry name" value="DHDPS"/>
    <property type="match status" value="1"/>
</dbReference>
<dbReference type="CDD" id="cd00408">
    <property type="entry name" value="DHDPS-like"/>
    <property type="match status" value="1"/>
</dbReference>
<accession>A0A2P8DZ00</accession>
<evidence type="ECO:0000256" key="3">
    <source>
        <dbReference type="PIRSR" id="PIRSR001365-1"/>
    </source>
</evidence>
<dbReference type="PANTHER" id="PTHR42849">
    <property type="entry name" value="N-ACETYLNEURAMINATE LYASE"/>
    <property type="match status" value="1"/>
</dbReference>
<dbReference type="GO" id="GO:0005829">
    <property type="term" value="C:cytosol"/>
    <property type="evidence" value="ECO:0007669"/>
    <property type="project" value="TreeGrafter"/>
</dbReference>
<organism evidence="4 5">
    <name type="scientific">Haloactinopolyspora alba</name>
    <dbReference type="NCBI Taxonomy" id="648780"/>
    <lineage>
        <taxon>Bacteria</taxon>
        <taxon>Bacillati</taxon>
        <taxon>Actinomycetota</taxon>
        <taxon>Actinomycetes</taxon>
        <taxon>Jiangellales</taxon>
        <taxon>Jiangellaceae</taxon>
        <taxon>Haloactinopolyspora</taxon>
    </lineage>
</organism>
<keyword evidence="5" id="KW-1185">Reference proteome</keyword>
<dbReference type="InterPro" id="IPR002220">
    <property type="entry name" value="DapA-like"/>
</dbReference>
<dbReference type="EMBL" id="PYGE01000010">
    <property type="protein sequence ID" value="PSL02407.1"/>
    <property type="molecule type" value="Genomic_DNA"/>
</dbReference>
<dbReference type="Pfam" id="PF00701">
    <property type="entry name" value="DHDPS"/>
    <property type="match status" value="1"/>
</dbReference>
<reference evidence="4 5" key="1">
    <citation type="submission" date="2018-03" db="EMBL/GenBank/DDBJ databases">
        <title>Genomic Encyclopedia of Archaeal and Bacterial Type Strains, Phase II (KMG-II): from individual species to whole genera.</title>
        <authorList>
            <person name="Goeker M."/>
        </authorList>
    </citation>
    <scope>NUCLEOTIDE SEQUENCE [LARGE SCALE GENOMIC DNA]</scope>
    <source>
        <strain evidence="4 5">DSM 45211</strain>
    </source>
</reference>
<sequence length="307" mass="32829">MALDASTLGGTWATVLLPVREDDSIDDARLRDSLDVLIASGVDGVYTNGTAGEFHTLDEDECAHVQRVVAARCRAAGMPFQLGACHPCAGTQLSRLRDAVSLAPDAVQVILPDWLPLADDEVERSMAAMAEAAGDVPLVLYAPPHAKTPVRPELLGLLSRRFPGLIGAKTAGGDDEWYRRIAEHPPDVAVFVPGHDLASGRIRGAAGSFSNIACLSPRGAVRWWQQMHDDPPAALDVERRIHALQAERVAPLQAAGFSNPALDKALAAAGGWADIGARTRWPHSWVDDATVTRIGAAARDRVPELFR</sequence>
<feature type="active site" description="Proton donor/acceptor" evidence="3">
    <location>
        <position position="141"/>
    </location>
</feature>
<name>A0A2P8DZ00_9ACTN</name>
<proteinExistence type="inferred from homology"/>
<dbReference type="GO" id="GO:0019262">
    <property type="term" value="P:N-acetylneuraminate catabolic process"/>
    <property type="evidence" value="ECO:0007669"/>
    <property type="project" value="TreeGrafter"/>
</dbReference>
<evidence type="ECO:0000313" key="5">
    <source>
        <dbReference type="Proteomes" id="UP000243528"/>
    </source>
</evidence>
<dbReference type="Gene3D" id="3.20.20.70">
    <property type="entry name" value="Aldolase class I"/>
    <property type="match status" value="1"/>
</dbReference>
<protein>
    <submittedName>
        <fullName evidence="4">Dihydrodipicolinate synthase/N-acetylneuraminate lyase</fullName>
    </submittedName>
</protein>
<dbReference type="SUPFAM" id="SSF51569">
    <property type="entry name" value="Aldolase"/>
    <property type="match status" value="1"/>
</dbReference>
<dbReference type="InterPro" id="IPR013785">
    <property type="entry name" value="Aldolase_TIM"/>
</dbReference>
<dbReference type="GO" id="GO:0008747">
    <property type="term" value="F:N-acetylneuraminate lyase activity"/>
    <property type="evidence" value="ECO:0007669"/>
    <property type="project" value="TreeGrafter"/>
</dbReference>
<dbReference type="Proteomes" id="UP000243528">
    <property type="component" value="Unassembled WGS sequence"/>
</dbReference>
<evidence type="ECO:0000256" key="1">
    <source>
        <dbReference type="ARBA" id="ARBA00023239"/>
    </source>
</evidence>
<feature type="active site" description="Schiff-base intermediate with substrate" evidence="3">
    <location>
        <position position="169"/>
    </location>
</feature>
<dbReference type="PANTHER" id="PTHR42849:SF1">
    <property type="entry name" value="N-ACETYLNEURAMINATE LYASE"/>
    <property type="match status" value="1"/>
</dbReference>
<dbReference type="AlphaFoldDB" id="A0A2P8DZ00"/>
<comment type="caution">
    <text evidence="4">The sequence shown here is derived from an EMBL/GenBank/DDBJ whole genome shotgun (WGS) entry which is preliminary data.</text>
</comment>
<keyword evidence="1 2" id="KW-0456">Lyase</keyword>
<gene>
    <name evidence="4" type="ORF">CLV30_11060</name>
</gene>
<comment type="similarity">
    <text evidence="2">Belongs to the DapA family.</text>
</comment>